<comment type="caution">
    <text evidence="2">The sequence shown here is derived from an EMBL/GenBank/DDBJ whole genome shotgun (WGS) entry which is preliminary data.</text>
</comment>
<evidence type="ECO:0000313" key="3">
    <source>
        <dbReference type="Proteomes" id="UP000294947"/>
    </source>
</evidence>
<dbReference type="PANTHER" id="PTHR22642:SF2">
    <property type="entry name" value="PROTEIN LONG AFTER FAR-RED 3"/>
    <property type="match status" value="1"/>
</dbReference>
<dbReference type="SUPFAM" id="SSF51556">
    <property type="entry name" value="Metallo-dependent hydrolases"/>
    <property type="match status" value="1"/>
</dbReference>
<dbReference type="InterPro" id="IPR013108">
    <property type="entry name" value="Amidohydro_3"/>
</dbReference>
<dbReference type="PANTHER" id="PTHR22642">
    <property type="entry name" value="IMIDAZOLONEPROPIONASE"/>
    <property type="match status" value="1"/>
</dbReference>
<reference evidence="2 3" key="1">
    <citation type="submission" date="2019-03" db="EMBL/GenBank/DDBJ databases">
        <title>Draft genome sequences of novel Actinobacteria.</title>
        <authorList>
            <person name="Sahin N."/>
            <person name="Ay H."/>
            <person name="Saygin H."/>
        </authorList>
    </citation>
    <scope>NUCLEOTIDE SEQUENCE [LARGE SCALE GENOMIC DNA]</scope>
    <source>
        <strain evidence="2 3">7K502</strain>
    </source>
</reference>
<dbReference type="Gene3D" id="3.20.20.140">
    <property type="entry name" value="Metal-dependent hydrolases"/>
    <property type="match status" value="1"/>
</dbReference>
<dbReference type="OrthoDB" id="3173428at2"/>
<dbReference type="Pfam" id="PF07969">
    <property type="entry name" value="Amidohydro_3"/>
    <property type="match status" value="1"/>
</dbReference>
<dbReference type="AlphaFoldDB" id="A0A4R4ZAC7"/>
<protein>
    <submittedName>
        <fullName evidence="2">Amidohydrolase</fullName>
    </submittedName>
</protein>
<feature type="domain" description="Amidohydrolase 3" evidence="1">
    <location>
        <begin position="14"/>
        <end position="328"/>
    </location>
</feature>
<gene>
    <name evidence="2" type="ORF">E1288_05230</name>
</gene>
<proteinExistence type="predicted"/>
<name>A0A4R4ZAC7_9PSEU</name>
<evidence type="ECO:0000259" key="1">
    <source>
        <dbReference type="Pfam" id="PF07969"/>
    </source>
</evidence>
<dbReference type="GO" id="GO:0016787">
    <property type="term" value="F:hydrolase activity"/>
    <property type="evidence" value="ECO:0007669"/>
    <property type="project" value="UniProtKB-KW"/>
</dbReference>
<evidence type="ECO:0000313" key="2">
    <source>
        <dbReference type="EMBL" id="TDD55213.1"/>
    </source>
</evidence>
<dbReference type="RefSeq" id="WP_132481592.1">
    <property type="nucleotide sequence ID" value="NZ_SMKW01000004.1"/>
</dbReference>
<accession>A0A4R4ZAC7</accession>
<sequence>MIGVLVLRRRLVELLGGMAASGLTGGNVMDGTESTLNLLAQIEDETDLPVRLRLAPWCMPGDDIDERIALQGRRGRRWEVAAVKFFIDGTVEGGTAWLEHADCLGQNTDALWLDTEEYTEAVRRFAAAKVQTATHAIGDAGVRHVVDGFQGVETHGIRHRIEHLETLPIDQVRRLVATGLVASMQPSHTAYTKADHSDAWSTRLGTERANRAWRCRDVRESGGILVLGSDWPIAGYDAREVLGFARLRRWPGTDIAPVTPEQALTGLMALEGMTTQAAIADGTASHAGRIAVGCRADLTAFAVDPVDAPADELADAPIRLTVSAGLITHRAG</sequence>
<organism evidence="2 3">
    <name type="scientific">Saccharopolyspora elongata</name>
    <dbReference type="NCBI Taxonomy" id="2530387"/>
    <lineage>
        <taxon>Bacteria</taxon>
        <taxon>Bacillati</taxon>
        <taxon>Actinomycetota</taxon>
        <taxon>Actinomycetes</taxon>
        <taxon>Pseudonocardiales</taxon>
        <taxon>Pseudonocardiaceae</taxon>
        <taxon>Saccharopolyspora</taxon>
    </lineage>
</organism>
<keyword evidence="3" id="KW-1185">Reference proteome</keyword>
<keyword evidence="2" id="KW-0378">Hydrolase</keyword>
<dbReference type="EMBL" id="SMKW01000004">
    <property type="protein sequence ID" value="TDD55213.1"/>
    <property type="molecule type" value="Genomic_DNA"/>
</dbReference>
<dbReference type="InterPro" id="IPR032466">
    <property type="entry name" value="Metal_Hydrolase"/>
</dbReference>
<dbReference type="Proteomes" id="UP000294947">
    <property type="component" value="Unassembled WGS sequence"/>
</dbReference>